<proteinExistence type="predicted"/>
<dbReference type="PANTHER" id="PTHR46638">
    <property type="entry name" value="CORRINOID ADENOSYLTRANSFERASE"/>
    <property type="match status" value="1"/>
</dbReference>
<sequence>MEAKSRTQTRVLVNTGDGKGKSSAAFGVMGRAWARDWTVAVVQFVKGGRWQVGEKKLADHLGIEWHTLGDGFTWESEDLDESAAKNRHAWEVAAEKLSSGDYDLLILDELTYTITYGWLDPAVVVDAVVGRHPRTNVVITGRDAAPELVEIADTVTEMRKVKHAYDEGIGARKGIEY</sequence>
<dbReference type="AlphaFoldDB" id="A0A3N0GGE8"/>
<dbReference type="CDD" id="cd00561">
    <property type="entry name" value="CobA_ACA"/>
    <property type="match status" value="1"/>
</dbReference>
<dbReference type="SUPFAM" id="SSF52540">
    <property type="entry name" value="P-loop containing nucleoside triphosphate hydrolases"/>
    <property type="match status" value="1"/>
</dbReference>
<accession>A0A3N0GGE8</accession>
<dbReference type="InterPro" id="IPR027417">
    <property type="entry name" value="P-loop_NTPase"/>
</dbReference>
<dbReference type="RefSeq" id="WP_123225231.1">
    <property type="nucleotide sequence ID" value="NZ_RJSF01000048.1"/>
</dbReference>
<keyword evidence="1" id="KW-0808">Transferase</keyword>
<protein>
    <submittedName>
        <fullName evidence="1">Cob(I)yrinic acid a,c-diamide adenosyltransferase</fullName>
        <ecNumber evidence="1">2.5.1.17</ecNumber>
    </submittedName>
</protein>
<name>A0A3N0GGE8_9ACTN</name>
<dbReference type="PIRSF" id="PIRSF015617">
    <property type="entry name" value="Adensltrnsf_CobA"/>
    <property type="match status" value="1"/>
</dbReference>
<organism evidence="1 2">
    <name type="scientific">Nocardioides pocheonensis</name>
    <dbReference type="NCBI Taxonomy" id="661485"/>
    <lineage>
        <taxon>Bacteria</taxon>
        <taxon>Bacillati</taxon>
        <taxon>Actinomycetota</taxon>
        <taxon>Actinomycetes</taxon>
        <taxon>Propionibacteriales</taxon>
        <taxon>Nocardioidaceae</taxon>
        <taxon>Nocardioides</taxon>
    </lineage>
</organism>
<dbReference type="InterPro" id="IPR003724">
    <property type="entry name" value="CblAdoTrfase_CobA"/>
</dbReference>
<dbReference type="EMBL" id="RJSF01000048">
    <property type="protein sequence ID" value="RNM11543.1"/>
    <property type="molecule type" value="Genomic_DNA"/>
</dbReference>
<dbReference type="GO" id="GO:0005524">
    <property type="term" value="F:ATP binding"/>
    <property type="evidence" value="ECO:0007669"/>
    <property type="project" value="InterPro"/>
</dbReference>
<dbReference type="GO" id="GO:0008817">
    <property type="term" value="F:corrinoid adenosyltransferase activity"/>
    <property type="evidence" value="ECO:0007669"/>
    <property type="project" value="UniProtKB-EC"/>
</dbReference>
<dbReference type="EC" id="2.5.1.17" evidence="1"/>
<reference evidence="1 2" key="1">
    <citation type="submission" date="2018-11" db="EMBL/GenBank/DDBJ databases">
        <authorList>
            <person name="Li F."/>
        </authorList>
    </citation>
    <scope>NUCLEOTIDE SEQUENCE [LARGE SCALE GENOMIC DNA]</scope>
    <source>
        <strain evidence="1 2">Gsoil 818</strain>
    </source>
</reference>
<comment type="caution">
    <text evidence="1">The sequence shown here is derived from an EMBL/GenBank/DDBJ whole genome shotgun (WGS) entry which is preliminary data.</text>
</comment>
<dbReference type="GO" id="GO:0009236">
    <property type="term" value="P:cobalamin biosynthetic process"/>
    <property type="evidence" value="ECO:0007669"/>
    <property type="project" value="InterPro"/>
</dbReference>
<dbReference type="Pfam" id="PF02572">
    <property type="entry name" value="CobA_CobO_BtuR"/>
    <property type="match status" value="1"/>
</dbReference>
<dbReference type="OrthoDB" id="9810309at2"/>
<dbReference type="Proteomes" id="UP000279994">
    <property type="component" value="Unassembled WGS sequence"/>
</dbReference>
<dbReference type="PANTHER" id="PTHR46638:SF1">
    <property type="entry name" value="CORRINOID ADENOSYLTRANSFERASE"/>
    <property type="match status" value="1"/>
</dbReference>
<evidence type="ECO:0000313" key="2">
    <source>
        <dbReference type="Proteomes" id="UP000279994"/>
    </source>
</evidence>
<dbReference type="NCBIfam" id="TIGR00708">
    <property type="entry name" value="cobA"/>
    <property type="match status" value="1"/>
</dbReference>
<dbReference type="NCBIfam" id="NF004637">
    <property type="entry name" value="PRK05986.1"/>
    <property type="match status" value="1"/>
</dbReference>
<gene>
    <name evidence="1" type="primary">cobO</name>
    <name evidence="1" type="ORF">EFL26_22515</name>
</gene>
<evidence type="ECO:0000313" key="1">
    <source>
        <dbReference type="EMBL" id="RNM11543.1"/>
    </source>
</evidence>
<dbReference type="Gene3D" id="3.40.50.300">
    <property type="entry name" value="P-loop containing nucleotide triphosphate hydrolases"/>
    <property type="match status" value="1"/>
</dbReference>
<keyword evidence="2" id="KW-1185">Reference proteome</keyword>